<dbReference type="InterPro" id="IPR014710">
    <property type="entry name" value="RmlC-like_jellyroll"/>
</dbReference>
<keyword evidence="6" id="KW-1185">Reference proteome</keyword>
<proteinExistence type="predicted"/>
<dbReference type="RefSeq" id="WP_146831443.1">
    <property type="nucleotide sequence ID" value="NZ_CP042476.1"/>
</dbReference>
<protein>
    <submittedName>
        <fullName evidence="5">Crp/Fnr family transcriptional regulator</fullName>
    </submittedName>
</protein>
<name>A0A5B8YIZ6_9FLAO</name>
<dbReference type="PROSITE" id="PS50042">
    <property type="entry name" value="CNMP_BINDING_3"/>
    <property type="match status" value="1"/>
</dbReference>
<keyword evidence="1" id="KW-0805">Transcription regulation</keyword>
<evidence type="ECO:0000256" key="3">
    <source>
        <dbReference type="ARBA" id="ARBA00023163"/>
    </source>
</evidence>
<dbReference type="OrthoDB" id="1426605at2"/>
<dbReference type="GO" id="GO:0003677">
    <property type="term" value="F:DNA binding"/>
    <property type="evidence" value="ECO:0007669"/>
    <property type="project" value="UniProtKB-KW"/>
</dbReference>
<evidence type="ECO:0000256" key="2">
    <source>
        <dbReference type="ARBA" id="ARBA00023125"/>
    </source>
</evidence>
<accession>A0A5B8YIZ6</accession>
<dbReference type="SUPFAM" id="SSF46785">
    <property type="entry name" value="Winged helix' DNA-binding domain"/>
    <property type="match status" value="1"/>
</dbReference>
<dbReference type="Pfam" id="PF00027">
    <property type="entry name" value="cNMP_binding"/>
    <property type="match status" value="1"/>
</dbReference>
<organism evidence="5 6">
    <name type="scientific">Antarcticibacterium arcticum</name>
    <dbReference type="NCBI Taxonomy" id="2585771"/>
    <lineage>
        <taxon>Bacteria</taxon>
        <taxon>Pseudomonadati</taxon>
        <taxon>Bacteroidota</taxon>
        <taxon>Flavobacteriia</taxon>
        <taxon>Flavobacteriales</taxon>
        <taxon>Flavobacteriaceae</taxon>
        <taxon>Antarcticibacterium</taxon>
    </lineage>
</organism>
<dbReference type="InterPro" id="IPR018490">
    <property type="entry name" value="cNMP-bd_dom_sf"/>
</dbReference>
<dbReference type="AlphaFoldDB" id="A0A5B8YIZ6"/>
<dbReference type="InterPro" id="IPR036390">
    <property type="entry name" value="WH_DNA-bd_sf"/>
</dbReference>
<reference evidence="5 6" key="1">
    <citation type="submission" date="2019-08" db="EMBL/GenBank/DDBJ databases">
        <title>Antarcticibacterium arcticum sp. nov., a bacterium isolated from marine sediment of the Canadian Beaufort Sea.</title>
        <authorList>
            <person name="Lee Y.M."/>
            <person name="Baek K."/>
            <person name="Lee D.-H."/>
            <person name="Shin S.C."/>
            <person name="Jin Y.K."/>
            <person name="Park Y."/>
        </authorList>
    </citation>
    <scope>NUCLEOTIDE SEQUENCE [LARGE SCALE GENOMIC DNA]</scope>
    <source>
        <strain evidence="5 6">PAMC 28998</strain>
    </source>
</reference>
<sequence length="238" mass="27546">MAGENILISKYPEVIRNCVLFDKLPQDSRDLLLSLFHEETWPKNTCIVNHEKFFFHFFLIISGRIKMYQVDSFGEKEITLFILSKNDVFDLFCLLDGNEHLVYYECLDNVKVLAAPMGEVRKWYNQNPAALKNLLSYAGKQLRLLENYVSDITFTDLSTRIIKLLINNVNTTSKDLGKINNLSNKEIAFLVGSTRTVVNRHLQRLKSNGSIRITRNKLEIMDLSKLLQLLETSQQKLI</sequence>
<evidence type="ECO:0000313" key="6">
    <source>
        <dbReference type="Proteomes" id="UP000321954"/>
    </source>
</evidence>
<dbReference type="Pfam" id="PF13545">
    <property type="entry name" value="HTH_Crp_2"/>
    <property type="match status" value="1"/>
</dbReference>
<feature type="domain" description="Cyclic nucleotide-binding" evidence="4">
    <location>
        <begin position="20"/>
        <end position="98"/>
    </location>
</feature>
<dbReference type="Gene3D" id="1.10.10.10">
    <property type="entry name" value="Winged helix-like DNA-binding domain superfamily/Winged helix DNA-binding domain"/>
    <property type="match status" value="1"/>
</dbReference>
<keyword evidence="2" id="KW-0238">DNA-binding</keyword>
<dbReference type="GO" id="GO:0006355">
    <property type="term" value="P:regulation of DNA-templated transcription"/>
    <property type="evidence" value="ECO:0007669"/>
    <property type="project" value="InterPro"/>
</dbReference>
<dbReference type="InterPro" id="IPR012318">
    <property type="entry name" value="HTH_CRP"/>
</dbReference>
<dbReference type="InterPro" id="IPR036388">
    <property type="entry name" value="WH-like_DNA-bd_sf"/>
</dbReference>
<dbReference type="InterPro" id="IPR000595">
    <property type="entry name" value="cNMP-bd_dom"/>
</dbReference>
<dbReference type="CDD" id="cd00038">
    <property type="entry name" value="CAP_ED"/>
    <property type="match status" value="1"/>
</dbReference>
<dbReference type="SUPFAM" id="SSF51206">
    <property type="entry name" value="cAMP-binding domain-like"/>
    <property type="match status" value="1"/>
</dbReference>
<dbReference type="Gene3D" id="2.60.120.10">
    <property type="entry name" value="Jelly Rolls"/>
    <property type="match status" value="1"/>
</dbReference>
<evidence type="ECO:0000259" key="4">
    <source>
        <dbReference type="PROSITE" id="PS50042"/>
    </source>
</evidence>
<evidence type="ECO:0000256" key="1">
    <source>
        <dbReference type="ARBA" id="ARBA00023015"/>
    </source>
</evidence>
<gene>
    <name evidence="5" type="ORF">FK178_04580</name>
</gene>
<evidence type="ECO:0000313" key="5">
    <source>
        <dbReference type="EMBL" id="QED37028.1"/>
    </source>
</evidence>
<dbReference type="KEGG" id="anp:FK178_04580"/>
<dbReference type="EMBL" id="CP042476">
    <property type="protein sequence ID" value="QED37028.1"/>
    <property type="molecule type" value="Genomic_DNA"/>
</dbReference>
<keyword evidence="3" id="KW-0804">Transcription</keyword>
<dbReference type="Proteomes" id="UP000321954">
    <property type="component" value="Chromosome"/>
</dbReference>